<keyword evidence="9" id="KW-0966">Cell projection</keyword>
<evidence type="ECO:0000256" key="6">
    <source>
        <dbReference type="ARBA" id="ARBA00022846"/>
    </source>
</evidence>
<evidence type="ECO:0000256" key="2">
    <source>
        <dbReference type="ARBA" id="ARBA00004430"/>
    </source>
</evidence>
<evidence type="ECO:0000313" key="12">
    <source>
        <dbReference type="Proteomes" id="UP001152759"/>
    </source>
</evidence>
<dbReference type="Gene3D" id="2.130.10.10">
    <property type="entry name" value="YVTN repeat-like/Quinoprotein amine dehydrogenase"/>
    <property type="match status" value="1"/>
</dbReference>
<accession>A0A9P0EZS5</accession>
<dbReference type="AlphaFoldDB" id="A0A9P0EZS5"/>
<keyword evidence="7" id="KW-0969">Cilium</keyword>
<dbReference type="GO" id="GO:0045503">
    <property type="term" value="F:dynein light chain binding"/>
    <property type="evidence" value="ECO:0007669"/>
    <property type="project" value="TreeGrafter"/>
</dbReference>
<evidence type="ECO:0000256" key="4">
    <source>
        <dbReference type="ARBA" id="ARBA00022574"/>
    </source>
</evidence>
<keyword evidence="6" id="KW-0282">Flagellum</keyword>
<evidence type="ECO:0000313" key="11">
    <source>
        <dbReference type="EMBL" id="CAH0385884.1"/>
    </source>
</evidence>
<sequence>MSLIWSFRNSETLNRTITAMSWNKVNHNIVAVGYGKYFYSEAMNGLVCCWSVKNPCQPERMYQIPQPVTSLSFSRDQPNLLAVGCYNGAFYIINIAPQETDTIILNEMKNVTTHGPLWKVLWFYHTNFVKETEEIITVDQSGHVRKWSIEADYACHELIKLKYFHEHSGSEKMEQADEITQRLMAGLSLSLHPSNRTLYYVVTEEGYIALVMPPEVFNNS</sequence>
<dbReference type="SUPFAM" id="SSF50978">
    <property type="entry name" value="WD40 repeat-like"/>
    <property type="match status" value="1"/>
</dbReference>
<dbReference type="GO" id="GO:0031514">
    <property type="term" value="C:motile cilium"/>
    <property type="evidence" value="ECO:0007669"/>
    <property type="project" value="UniProtKB-SubCell"/>
</dbReference>
<dbReference type="PANTHER" id="PTHR12442">
    <property type="entry name" value="DYNEIN INTERMEDIATE CHAIN"/>
    <property type="match status" value="1"/>
</dbReference>
<keyword evidence="4" id="KW-0853">WD repeat</keyword>
<evidence type="ECO:0000256" key="3">
    <source>
        <dbReference type="ARBA" id="ARBA00022490"/>
    </source>
</evidence>
<evidence type="ECO:0000256" key="9">
    <source>
        <dbReference type="ARBA" id="ARBA00023273"/>
    </source>
</evidence>
<evidence type="ECO:0000256" key="8">
    <source>
        <dbReference type="ARBA" id="ARBA00023212"/>
    </source>
</evidence>
<evidence type="ECO:0000256" key="7">
    <source>
        <dbReference type="ARBA" id="ARBA00023069"/>
    </source>
</evidence>
<evidence type="ECO:0000256" key="5">
    <source>
        <dbReference type="ARBA" id="ARBA00022737"/>
    </source>
</evidence>
<keyword evidence="8" id="KW-0206">Cytoskeleton</keyword>
<comment type="subcellular location">
    <subcellularLocation>
        <location evidence="1">Cell projection</location>
        <location evidence="1">Cilium</location>
        <location evidence="1">Flagellum</location>
    </subcellularLocation>
    <subcellularLocation>
        <location evidence="2">Cytoplasm</location>
        <location evidence="2">Cytoskeleton</location>
        <location evidence="2">Cilium axoneme</location>
    </subcellularLocation>
    <subcellularLocation>
        <location evidence="10">Dynein axonemal particle</location>
    </subcellularLocation>
</comment>
<evidence type="ECO:0000256" key="1">
    <source>
        <dbReference type="ARBA" id="ARBA00004230"/>
    </source>
</evidence>
<dbReference type="GO" id="GO:0120293">
    <property type="term" value="C:dynein axonemal particle"/>
    <property type="evidence" value="ECO:0007669"/>
    <property type="project" value="UniProtKB-SubCell"/>
</dbReference>
<dbReference type="Proteomes" id="UP001152759">
    <property type="component" value="Chromosome 2"/>
</dbReference>
<dbReference type="GO" id="GO:0003341">
    <property type="term" value="P:cilium movement"/>
    <property type="evidence" value="ECO:0007669"/>
    <property type="project" value="TreeGrafter"/>
</dbReference>
<organism evidence="11 12">
    <name type="scientific">Bemisia tabaci</name>
    <name type="common">Sweetpotato whitefly</name>
    <name type="synonym">Aleurodes tabaci</name>
    <dbReference type="NCBI Taxonomy" id="7038"/>
    <lineage>
        <taxon>Eukaryota</taxon>
        <taxon>Metazoa</taxon>
        <taxon>Ecdysozoa</taxon>
        <taxon>Arthropoda</taxon>
        <taxon>Hexapoda</taxon>
        <taxon>Insecta</taxon>
        <taxon>Pterygota</taxon>
        <taxon>Neoptera</taxon>
        <taxon>Paraneoptera</taxon>
        <taxon>Hemiptera</taxon>
        <taxon>Sternorrhyncha</taxon>
        <taxon>Aleyrodoidea</taxon>
        <taxon>Aleyrodidae</taxon>
        <taxon>Aleyrodinae</taxon>
        <taxon>Bemisia</taxon>
    </lineage>
</organism>
<dbReference type="GO" id="GO:0005858">
    <property type="term" value="C:axonemal dynein complex"/>
    <property type="evidence" value="ECO:0007669"/>
    <property type="project" value="TreeGrafter"/>
</dbReference>
<reference evidence="11" key="1">
    <citation type="submission" date="2021-12" db="EMBL/GenBank/DDBJ databases">
        <authorList>
            <person name="King R."/>
        </authorList>
    </citation>
    <scope>NUCLEOTIDE SEQUENCE</scope>
</reference>
<protein>
    <submittedName>
        <fullName evidence="11">Uncharacterized protein</fullName>
    </submittedName>
</protein>
<name>A0A9P0EZS5_BEMTA</name>
<keyword evidence="12" id="KW-1185">Reference proteome</keyword>
<dbReference type="InterPro" id="IPR036322">
    <property type="entry name" value="WD40_repeat_dom_sf"/>
</dbReference>
<dbReference type="PANTHER" id="PTHR12442:SF12">
    <property type="entry name" value="DYNEIN AXONEMAL INTERMEDIATE CHAIN 4"/>
    <property type="match status" value="1"/>
</dbReference>
<dbReference type="InterPro" id="IPR050687">
    <property type="entry name" value="Dynein_IC"/>
</dbReference>
<keyword evidence="3" id="KW-0963">Cytoplasm</keyword>
<proteinExistence type="predicted"/>
<keyword evidence="5" id="KW-0677">Repeat</keyword>
<dbReference type="EMBL" id="OU963863">
    <property type="protein sequence ID" value="CAH0385884.1"/>
    <property type="molecule type" value="Genomic_DNA"/>
</dbReference>
<dbReference type="InterPro" id="IPR015943">
    <property type="entry name" value="WD40/YVTN_repeat-like_dom_sf"/>
</dbReference>
<dbReference type="GO" id="GO:0045504">
    <property type="term" value="F:dynein heavy chain binding"/>
    <property type="evidence" value="ECO:0007669"/>
    <property type="project" value="TreeGrafter"/>
</dbReference>
<evidence type="ECO:0000256" key="10">
    <source>
        <dbReference type="ARBA" id="ARBA00024190"/>
    </source>
</evidence>
<gene>
    <name evidence="11" type="ORF">BEMITA_LOCUS5065</name>
</gene>